<sequence length="184" mass="20689">MESNKINTPIDPKQIKGWGIDADPKNDPTYPMRQPRMNITQDPDYKHRPESLQPVDTEVLRSVERPNVSAVFGTPEPPKGLSGLIRRAAFHFSENEYAHWLPLLLADRVDVVEGVLDDLVHGKLPNIYAEKGYPVEWKHNRTSLILKLTTVAAVATGALVLLSSNGKKSKKRKGYRSAYYDDQA</sequence>
<protein>
    <submittedName>
        <fullName evidence="1">Uncharacterized protein</fullName>
    </submittedName>
</protein>
<comment type="caution">
    <text evidence="1">The sequence shown here is derived from an EMBL/GenBank/DDBJ whole genome shotgun (WGS) entry which is preliminary data.</text>
</comment>
<dbReference type="RefSeq" id="WP_151077348.1">
    <property type="nucleotide sequence ID" value="NZ_CP047647.1"/>
</dbReference>
<reference evidence="1 2" key="1">
    <citation type="submission" date="2019-09" db="EMBL/GenBank/DDBJ databases">
        <title>Genome sequence of Hymenobacter sp. M3.</title>
        <authorList>
            <person name="Srinivasan S."/>
        </authorList>
    </citation>
    <scope>NUCLEOTIDE SEQUENCE [LARGE SCALE GENOMIC DNA]</scope>
    <source>
        <strain evidence="1 2">M3</strain>
    </source>
</reference>
<dbReference type="Proteomes" id="UP000326380">
    <property type="component" value="Unassembled WGS sequence"/>
</dbReference>
<proteinExistence type="predicted"/>
<organism evidence="1 2">
    <name type="scientific">Hymenobacter busanensis</name>
    <dbReference type="NCBI Taxonomy" id="2607656"/>
    <lineage>
        <taxon>Bacteria</taxon>
        <taxon>Pseudomonadati</taxon>
        <taxon>Bacteroidota</taxon>
        <taxon>Cytophagia</taxon>
        <taxon>Cytophagales</taxon>
        <taxon>Hymenobacteraceae</taxon>
        <taxon>Hymenobacter</taxon>
    </lineage>
</organism>
<keyword evidence="2" id="KW-1185">Reference proteome</keyword>
<name>A0A7L4ZUQ5_9BACT</name>
<evidence type="ECO:0000313" key="1">
    <source>
        <dbReference type="EMBL" id="KAA9339700.1"/>
    </source>
</evidence>
<gene>
    <name evidence="1" type="ORF">F0P96_03535</name>
</gene>
<accession>A0A7L4ZUQ5</accession>
<evidence type="ECO:0000313" key="2">
    <source>
        <dbReference type="Proteomes" id="UP000326380"/>
    </source>
</evidence>
<dbReference type="EMBL" id="VTWU01000001">
    <property type="protein sequence ID" value="KAA9339700.1"/>
    <property type="molecule type" value="Genomic_DNA"/>
</dbReference>
<dbReference type="AlphaFoldDB" id="A0A7L4ZUQ5"/>